<dbReference type="RefSeq" id="WP_133533052.1">
    <property type="nucleotide sequence ID" value="NZ_SNXR01000013.1"/>
</dbReference>
<dbReference type="OrthoDB" id="9815897at2"/>
<comment type="caution">
    <text evidence="2">The sequence shown here is derived from an EMBL/GenBank/DDBJ whole genome shotgun (WGS) entry which is preliminary data.</text>
</comment>
<proteinExistence type="predicted"/>
<keyword evidence="1" id="KW-0472">Membrane</keyword>
<reference evidence="2 3" key="1">
    <citation type="submission" date="2019-03" db="EMBL/GenBank/DDBJ databases">
        <title>Genomic Encyclopedia of Archaeal and Bacterial Type Strains, Phase II (KMG-II): from individual species to whole genera.</title>
        <authorList>
            <person name="Goeker M."/>
        </authorList>
    </citation>
    <scope>NUCLEOTIDE SEQUENCE [LARGE SCALE GENOMIC DNA]</scope>
    <source>
        <strain evidence="2 3">DSM 25687</strain>
    </source>
</reference>
<evidence type="ECO:0000256" key="1">
    <source>
        <dbReference type="SAM" id="Phobius"/>
    </source>
</evidence>
<protein>
    <submittedName>
        <fullName evidence="2">Uncharacterized protein DUF2752</fullName>
    </submittedName>
</protein>
<sequence length="91" mass="10411">MEEYMLPCMNKKLLGIECFGCGTQRSFLLLIKGDFVGAFNMFPAIFTTVLFFLVLALHFIDKSRNYQKAIISLAVINAIIIVVSYFYRLTN</sequence>
<keyword evidence="3" id="KW-1185">Reference proteome</keyword>
<evidence type="ECO:0000313" key="3">
    <source>
        <dbReference type="Proteomes" id="UP000295260"/>
    </source>
</evidence>
<dbReference type="InterPro" id="IPR021215">
    <property type="entry name" value="DUF2752"/>
</dbReference>
<feature type="transmembrane region" description="Helical" evidence="1">
    <location>
        <begin position="69"/>
        <end position="87"/>
    </location>
</feature>
<dbReference type="Proteomes" id="UP000295260">
    <property type="component" value="Unassembled WGS sequence"/>
</dbReference>
<accession>A0A4R6QA64</accession>
<dbReference type="AlphaFoldDB" id="A0A4R6QA64"/>
<dbReference type="EMBL" id="SNXR01000013">
    <property type="protein sequence ID" value="TDP59524.1"/>
    <property type="molecule type" value="Genomic_DNA"/>
</dbReference>
<gene>
    <name evidence="2" type="ORF">BC748_1778</name>
</gene>
<organism evidence="2 3">
    <name type="scientific">Flavobacterium dankookense</name>
    <dbReference type="NCBI Taxonomy" id="706186"/>
    <lineage>
        <taxon>Bacteria</taxon>
        <taxon>Pseudomonadati</taxon>
        <taxon>Bacteroidota</taxon>
        <taxon>Flavobacteriia</taxon>
        <taxon>Flavobacteriales</taxon>
        <taxon>Flavobacteriaceae</taxon>
        <taxon>Flavobacterium</taxon>
    </lineage>
</organism>
<name>A0A4R6QA64_9FLAO</name>
<keyword evidence="1" id="KW-1133">Transmembrane helix</keyword>
<feature type="transmembrane region" description="Helical" evidence="1">
    <location>
        <begin position="35"/>
        <end position="57"/>
    </location>
</feature>
<keyword evidence="1" id="KW-0812">Transmembrane</keyword>
<evidence type="ECO:0000313" key="2">
    <source>
        <dbReference type="EMBL" id="TDP59524.1"/>
    </source>
</evidence>
<dbReference type="Pfam" id="PF10825">
    <property type="entry name" value="DUF2752"/>
    <property type="match status" value="1"/>
</dbReference>